<feature type="compositionally biased region" description="Acidic residues" evidence="5">
    <location>
        <begin position="306"/>
        <end position="316"/>
    </location>
</feature>
<dbReference type="InterPro" id="IPR006607">
    <property type="entry name" value="DM15"/>
</dbReference>
<dbReference type="GO" id="GO:0006396">
    <property type="term" value="P:RNA processing"/>
    <property type="evidence" value="ECO:0007669"/>
    <property type="project" value="InterPro"/>
</dbReference>
<evidence type="ECO:0000256" key="4">
    <source>
        <dbReference type="PROSITE-ProRule" id="PRU00332"/>
    </source>
</evidence>
<comment type="subcellular location">
    <subcellularLocation>
        <location evidence="1">Nucleus</location>
    </subcellularLocation>
</comment>
<feature type="compositionally biased region" description="Low complexity" evidence="5">
    <location>
        <begin position="237"/>
        <end position="261"/>
    </location>
</feature>
<comment type="caution">
    <text evidence="7">The sequence shown here is derived from an EMBL/GenBank/DDBJ whole genome shotgun (WGS) entry which is preliminary data.</text>
</comment>
<keyword evidence="8" id="KW-1185">Reference proteome</keyword>
<dbReference type="Pfam" id="PF05383">
    <property type="entry name" value="La"/>
    <property type="match status" value="1"/>
</dbReference>
<protein>
    <recommendedName>
        <fullName evidence="6">HTH La-type RNA-binding domain-containing protein</fullName>
    </recommendedName>
</protein>
<dbReference type="GO" id="GO:0005634">
    <property type="term" value="C:nucleus"/>
    <property type="evidence" value="ECO:0007669"/>
    <property type="project" value="UniProtKB-SubCell"/>
</dbReference>
<sequence length="755" mass="82683">MTVDVATLKMYLRNQLEYYFSLDNLCKDLFIRSQMAQEGGWLPLALLASFNRVRHWTDSMDVIVESIQDSEIIELSADKTQVRRKGDWQKWIIDPATATALRPPRPLTAPVVVNGMPTPAATPLSGSPSAPAHKQPAVGSGEASLKQEKPVTEAKQPELDSSIDSTPTSSTASPSTVADSANTTLSAADESPVSASTSVTSSSTEASPSKPTNGDGEGWVQVVRTRKVSNVARTRKTSTSVSASATAVTSTVDAATSTISSRSLDLKPAPKPQPEVEEEPTTTFALDEDLLSNPRRQARVLREDEAPSDDEDYEDVYSDDAWSDDELPDEFLSSLVIVTHRVRKHDGNDKGYNLGFDRKAADDEFNDAINEGLYQYELALRKSAAAAAASTSQKVITGVREPVAAGTTIEPVKSDKDKAKADVAFPTLPRRLSGSKGKKPRFFPVAGAPVDKNAEKPDTRQYYATEAESVGYVFSPATSPTHGSFAEAAQAASSVAAQAASKLSQSSTPAAESSLSTSQGQDLAQELLLKIGQEHPSHELLRENGFVQHKYYKYHAKALKERKRHGVGCSEMNTLYRFWSHFLRDHFNRKMYAEFRKLALEDAAQGYRYGVECLFRFYSYGLEAKFRPDVYADFEDLTLADYQAHIARRAANKDDFAHELLYGLEKLWAYLFYRKDKVANPIVVKPELQAALDKFKSIAEFKRFAAQAQRAAAASAKKDKAAASATKALRRTSNPPVISTPVASILDDRAFPPLK</sequence>
<feature type="compositionally biased region" description="Low complexity" evidence="5">
    <location>
        <begin position="190"/>
        <end position="209"/>
    </location>
</feature>
<evidence type="ECO:0000256" key="1">
    <source>
        <dbReference type="ARBA" id="ARBA00004123"/>
    </source>
</evidence>
<feature type="region of interest" description="Disordered" evidence="5">
    <location>
        <begin position="109"/>
        <end position="316"/>
    </location>
</feature>
<dbReference type="PROSITE" id="PS50961">
    <property type="entry name" value="HTH_LA"/>
    <property type="match status" value="1"/>
</dbReference>
<evidence type="ECO:0000313" key="7">
    <source>
        <dbReference type="EMBL" id="ORZ35576.1"/>
    </source>
</evidence>
<feature type="region of interest" description="Disordered" evidence="5">
    <location>
        <begin position="430"/>
        <end position="457"/>
    </location>
</feature>
<reference evidence="7 8" key="1">
    <citation type="submission" date="2016-07" db="EMBL/GenBank/DDBJ databases">
        <title>Pervasive Adenine N6-methylation of Active Genes in Fungi.</title>
        <authorList>
            <consortium name="DOE Joint Genome Institute"/>
            <person name="Mondo S.J."/>
            <person name="Dannebaum R.O."/>
            <person name="Kuo R.C."/>
            <person name="Labutti K."/>
            <person name="Haridas S."/>
            <person name="Kuo A."/>
            <person name="Salamov A."/>
            <person name="Ahrendt S.R."/>
            <person name="Lipzen A."/>
            <person name="Sullivan W."/>
            <person name="Andreopoulos W.B."/>
            <person name="Clum A."/>
            <person name="Lindquist E."/>
            <person name="Daum C."/>
            <person name="Ramamoorthy G.K."/>
            <person name="Gryganskyi A."/>
            <person name="Culley D."/>
            <person name="Magnuson J.K."/>
            <person name="James T.Y."/>
            <person name="O'Malley M.A."/>
            <person name="Stajich J.E."/>
            <person name="Spatafora J.W."/>
            <person name="Visel A."/>
            <person name="Grigoriev I.V."/>
        </authorList>
    </citation>
    <scope>NUCLEOTIDE SEQUENCE [LARGE SCALE GENOMIC DNA]</scope>
    <source>
        <strain evidence="7 8">PL171</strain>
    </source>
</reference>
<dbReference type="GO" id="GO:0000339">
    <property type="term" value="F:RNA cap binding"/>
    <property type="evidence" value="ECO:0007669"/>
    <property type="project" value="InterPro"/>
</dbReference>
<dbReference type="AlphaFoldDB" id="A0A1Y2HLX4"/>
<dbReference type="InterPro" id="IPR036388">
    <property type="entry name" value="WH-like_DNA-bd_sf"/>
</dbReference>
<evidence type="ECO:0000259" key="6">
    <source>
        <dbReference type="PROSITE" id="PS50961"/>
    </source>
</evidence>
<dbReference type="PANTHER" id="PTHR22792:SF132">
    <property type="entry name" value="LA-RELATED PROTEIN 1"/>
    <property type="match status" value="1"/>
</dbReference>
<dbReference type="Proteomes" id="UP000193411">
    <property type="component" value="Unassembled WGS sequence"/>
</dbReference>
<dbReference type="InterPro" id="IPR002344">
    <property type="entry name" value="Lupus_La"/>
</dbReference>
<organism evidence="7 8">
    <name type="scientific">Catenaria anguillulae PL171</name>
    <dbReference type="NCBI Taxonomy" id="765915"/>
    <lineage>
        <taxon>Eukaryota</taxon>
        <taxon>Fungi</taxon>
        <taxon>Fungi incertae sedis</taxon>
        <taxon>Blastocladiomycota</taxon>
        <taxon>Blastocladiomycetes</taxon>
        <taxon>Blastocladiales</taxon>
        <taxon>Catenariaceae</taxon>
        <taxon>Catenaria</taxon>
    </lineage>
</organism>
<dbReference type="EMBL" id="MCFL01000021">
    <property type="protein sequence ID" value="ORZ35576.1"/>
    <property type="molecule type" value="Genomic_DNA"/>
</dbReference>
<gene>
    <name evidence="7" type="ORF">BCR44DRAFT_1433793</name>
</gene>
<dbReference type="InterPro" id="IPR006630">
    <property type="entry name" value="La_HTH"/>
</dbReference>
<feature type="compositionally biased region" description="Basic and acidic residues" evidence="5">
    <location>
        <begin position="145"/>
        <end position="158"/>
    </location>
</feature>
<dbReference type="OrthoDB" id="340227at2759"/>
<keyword evidence="2 4" id="KW-0694">RNA-binding</keyword>
<evidence type="ECO:0000256" key="5">
    <source>
        <dbReference type="SAM" id="MobiDB-lite"/>
    </source>
</evidence>
<dbReference type="PANTHER" id="PTHR22792">
    <property type="entry name" value="LUPUS LA PROTEIN-RELATED"/>
    <property type="match status" value="1"/>
</dbReference>
<dbReference type="SUPFAM" id="SSF46785">
    <property type="entry name" value="Winged helix' DNA-binding domain"/>
    <property type="match status" value="1"/>
</dbReference>
<evidence type="ECO:0000256" key="3">
    <source>
        <dbReference type="ARBA" id="ARBA00023242"/>
    </source>
</evidence>
<dbReference type="InterPro" id="IPR036390">
    <property type="entry name" value="WH_DNA-bd_sf"/>
</dbReference>
<dbReference type="SMART" id="SM00684">
    <property type="entry name" value="DM15"/>
    <property type="match status" value="3"/>
</dbReference>
<dbReference type="SMART" id="SM00715">
    <property type="entry name" value="LA"/>
    <property type="match status" value="1"/>
</dbReference>
<evidence type="ECO:0000313" key="8">
    <source>
        <dbReference type="Proteomes" id="UP000193411"/>
    </source>
</evidence>
<proteinExistence type="predicted"/>
<keyword evidence="3" id="KW-0539">Nucleus</keyword>
<dbReference type="GO" id="GO:0048255">
    <property type="term" value="P:mRNA stabilization"/>
    <property type="evidence" value="ECO:0007669"/>
    <property type="project" value="InterPro"/>
</dbReference>
<dbReference type="InterPro" id="IPR045180">
    <property type="entry name" value="La_dom_prot"/>
</dbReference>
<dbReference type="GO" id="GO:1990904">
    <property type="term" value="C:ribonucleoprotein complex"/>
    <property type="evidence" value="ECO:0007669"/>
    <property type="project" value="InterPro"/>
</dbReference>
<dbReference type="Gene3D" id="1.10.10.10">
    <property type="entry name" value="Winged helix-like DNA-binding domain superfamily/Winged helix DNA-binding domain"/>
    <property type="match status" value="1"/>
</dbReference>
<accession>A0A1Y2HLX4</accession>
<dbReference type="STRING" id="765915.A0A1Y2HLX4"/>
<dbReference type="PRINTS" id="PR00302">
    <property type="entry name" value="LUPUSLA"/>
</dbReference>
<feature type="compositionally biased region" description="Low complexity" evidence="5">
    <location>
        <begin position="160"/>
        <end position="181"/>
    </location>
</feature>
<feature type="domain" description="HTH La-type RNA-binding" evidence="6">
    <location>
        <begin position="2"/>
        <end position="94"/>
    </location>
</feature>
<feature type="compositionally biased region" description="Acidic residues" evidence="5">
    <location>
        <begin position="275"/>
        <end position="290"/>
    </location>
</feature>
<dbReference type="Pfam" id="PF21071">
    <property type="entry name" value="LARP1_HEAT"/>
    <property type="match status" value="1"/>
</dbReference>
<name>A0A1Y2HLX4_9FUNG</name>
<dbReference type="CDD" id="cd07323">
    <property type="entry name" value="LAM"/>
    <property type="match status" value="1"/>
</dbReference>
<dbReference type="GO" id="GO:0005737">
    <property type="term" value="C:cytoplasm"/>
    <property type="evidence" value="ECO:0007669"/>
    <property type="project" value="UniProtKB-ARBA"/>
</dbReference>
<evidence type="ECO:0000256" key="2">
    <source>
        <dbReference type="ARBA" id="ARBA00022884"/>
    </source>
</evidence>